<protein>
    <submittedName>
        <fullName evidence="2">DUF928 domain-containing protein</fullName>
    </submittedName>
</protein>
<organism evidence="2 3">
    <name type="scientific">Phormidium pseudopriestleyi FRX01</name>
    <dbReference type="NCBI Taxonomy" id="1759528"/>
    <lineage>
        <taxon>Bacteria</taxon>
        <taxon>Bacillati</taxon>
        <taxon>Cyanobacteriota</taxon>
        <taxon>Cyanophyceae</taxon>
        <taxon>Oscillatoriophycideae</taxon>
        <taxon>Oscillatoriales</taxon>
        <taxon>Oscillatoriaceae</taxon>
        <taxon>Phormidium</taxon>
    </lineage>
</organism>
<comment type="caution">
    <text evidence="2">The sequence shown here is derived from an EMBL/GenBank/DDBJ whole genome shotgun (WGS) entry which is preliminary data.</text>
</comment>
<gene>
    <name evidence="2" type="ORF">J0895_10885</name>
</gene>
<evidence type="ECO:0000313" key="3">
    <source>
        <dbReference type="Proteomes" id="UP000664844"/>
    </source>
</evidence>
<evidence type="ECO:0000256" key="1">
    <source>
        <dbReference type="SAM" id="MobiDB-lite"/>
    </source>
</evidence>
<dbReference type="InterPro" id="IPR010328">
    <property type="entry name" value="DUF928"/>
</dbReference>
<evidence type="ECO:0000313" key="2">
    <source>
        <dbReference type="EMBL" id="MBO0349607.1"/>
    </source>
</evidence>
<dbReference type="Pfam" id="PF06051">
    <property type="entry name" value="DUF928"/>
    <property type="match status" value="1"/>
</dbReference>
<dbReference type="Proteomes" id="UP000664844">
    <property type="component" value="Unassembled WGS sequence"/>
</dbReference>
<feature type="region of interest" description="Disordered" evidence="1">
    <location>
        <begin position="1"/>
        <end position="34"/>
    </location>
</feature>
<proteinExistence type="predicted"/>
<feature type="compositionally biased region" description="Basic and acidic residues" evidence="1">
    <location>
        <begin position="25"/>
        <end position="34"/>
    </location>
</feature>
<accession>A0ABS3FRW0</accession>
<sequence>MEIAQYVPPKGLGAPPTVGGGTRGGRCDADNDENRTDPFLTVLMPKVSSQSDKFFGATGLESPEFLVYIPQTVARSAEFVLKDEQENDIYRVIFPISGQEEITSLRGLSDQVKLEPGKNYVWYFSLICEPDNLAKNVESLAWSHRIEQNPLLNTDLETTDALTRSKLYAQSGMWHEAIATLAELRREQPNDPTLIEEWKILLESAGLSEIANWTNEIPITVIGIENTPVDASGG</sequence>
<dbReference type="EMBL" id="JAFLQW010000290">
    <property type="protein sequence ID" value="MBO0349607.1"/>
    <property type="molecule type" value="Genomic_DNA"/>
</dbReference>
<reference evidence="2 3" key="1">
    <citation type="submission" date="2021-03" db="EMBL/GenBank/DDBJ databases">
        <title>Metabolic Capacity of the Antarctic Cyanobacterium Phormidium pseudopriestleyi that Sustains Oxygenic Photosynthesis in the Presence of Hydrogen Sulfide.</title>
        <authorList>
            <person name="Lumian J.E."/>
            <person name="Jungblut A.D."/>
            <person name="Dillon M.L."/>
            <person name="Hawes I."/>
            <person name="Doran P.T."/>
            <person name="Mackey T.J."/>
            <person name="Dick G.J."/>
            <person name="Grettenberger C.L."/>
            <person name="Sumner D.Y."/>
        </authorList>
    </citation>
    <scope>NUCLEOTIDE SEQUENCE [LARGE SCALE GENOMIC DNA]</scope>
    <source>
        <strain evidence="2 3">FRX01</strain>
    </source>
</reference>
<dbReference type="RefSeq" id="WP_207088121.1">
    <property type="nucleotide sequence ID" value="NZ_JAFLQW010000290.1"/>
</dbReference>
<name>A0ABS3FRW0_9CYAN</name>
<keyword evidence="3" id="KW-1185">Reference proteome</keyword>